<reference evidence="2 3" key="1">
    <citation type="journal article" date="2023" name="Commun. Biol.">
        <title>Reorganization of the ancestral sex-determining regions during the evolution of trioecy in Pleodorina starrii.</title>
        <authorList>
            <person name="Takahashi K."/>
            <person name="Suzuki S."/>
            <person name="Kawai-Toyooka H."/>
            <person name="Yamamoto K."/>
            <person name="Hamaji T."/>
            <person name="Ootsuki R."/>
            <person name="Yamaguchi H."/>
            <person name="Kawachi M."/>
            <person name="Higashiyama T."/>
            <person name="Nozaki H."/>
        </authorList>
    </citation>
    <scope>NUCLEOTIDE SEQUENCE [LARGE SCALE GENOMIC DNA]</scope>
    <source>
        <strain evidence="2 3">NIES-4479</strain>
    </source>
</reference>
<feature type="region of interest" description="Disordered" evidence="1">
    <location>
        <begin position="1"/>
        <end position="195"/>
    </location>
</feature>
<sequence>MIVPTPMLQPKKGIPSAPAQSSSAASAPSKQHPSAPRFTRLPAAPGGFPPADGDVSRKHLERQQPSTTACCPPSITGRQLVQDLSPCGSEAEGLSPRTSDAGDSDFSCSASSSSSTDLSATTSSPSSSTSPALSTANSFAERPVAKTSGQAEEEPRAPDTPEPPCRCPTTTNTNTNTTIGNTINTPTSPSAAAPCTRRPAQAPLLSPEELLHALRLINRTYEIYNAQSLRQLQRLSDALNKLDRGCTGSSPQAPSMALSASLAPAPAPAPLLAPAPTPAPAPLLAPAPTPAPAPLLAPAPAPAPAPLLAPAPTPLASVPEGEEAAPAPASPRVLPAKEAEAGKELSTATPSEEPADKPSNCLKHMFGKLLRGMFGGCVGRNVEAL</sequence>
<dbReference type="AlphaFoldDB" id="A0A9W6EY84"/>
<comment type="caution">
    <text evidence="2">The sequence shown here is derived from an EMBL/GenBank/DDBJ whole genome shotgun (WGS) entry which is preliminary data.</text>
</comment>
<evidence type="ECO:0000313" key="2">
    <source>
        <dbReference type="EMBL" id="GLC49482.1"/>
    </source>
</evidence>
<organism evidence="2 3">
    <name type="scientific">Pleodorina starrii</name>
    <dbReference type="NCBI Taxonomy" id="330485"/>
    <lineage>
        <taxon>Eukaryota</taxon>
        <taxon>Viridiplantae</taxon>
        <taxon>Chlorophyta</taxon>
        <taxon>core chlorophytes</taxon>
        <taxon>Chlorophyceae</taxon>
        <taxon>CS clade</taxon>
        <taxon>Chlamydomonadales</taxon>
        <taxon>Volvocaceae</taxon>
        <taxon>Pleodorina</taxon>
    </lineage>
</organism>
<feature type="compositionally biased region" description="Low complexity" evidence="1">
    <location>
        <begin position="15"/>
        <end position="53"/>
    </location>
</feature>
<feature type="compositionally biased region" description="Low complexity" evidence="1">
    <location>
        <begin position="99"/>
        <end position="138"/>
    </location>
</feature>
<feature type="region of interest" description="Disordered" evidence="1">
    <location>
        <begin position="311"/>
        <end position="359"/>
    </location>
</feature>
<dbReference type="EMBL" id="BRXU01000002">
    <property type="protein sequence ID" value="GLC49482.1"/>
    <property type="molecule type" value="Genomic_DNA"/>
</dbReference>
<dbReference type="Proteomes" id="UP001165080">
    <property type="component" value="Unassembled WGS sequence"/>
</dbReference>
<evidence type="ECO:0000313" key="3">
    <source>
        <dbReference type="Proteomes" id="UP001165080"/>
    </source>
</evidence>
<feature type="compositionally biased region" description="Low complexity" evidence="1">
    <location>
        <begin position="167"/>
        <end position="187"/>
    </location>
</feature>
<protein>
    <submittedName>
        <fullName evidence="2">Uncharacterized protein</fullName>
    </submittedName>
</protein>
<keyword evidence="3" id="KW-1185">Reference proteome</keyword>
<accession>A0A9W6EY84</accession>
<evidence type="ECO:0000256" key="1">
    <source>
        <dbReference type="SAM" id="MobiDB-lite"/>
    </source>
</evidence>
<gene>
    <name evidence="2" type="primary">PLEST006599</name>
    <name evidence="2" type="ORF">PLESTB_000223800</name>
</gene>
<proteinExistence type="predicted"/>
<name>A0A9W6EY84_9CHLO</name>